<dbReference type="OrthoDB" id="6428809at2759"/>
<dbReference type="AlphaFoldDB" id="A0A8X6GTH2"/>
<reference evidence="2" key="1">
    <citation type="submission" date="2020-07" db="EMBL/GenBank/DDBJ databases">
        <title>Multicomponent nature underlies the extraordinary mechanical properties of spider dragline silk.</title>
        <authorList>
            <person name="Kono N."/>
            <person name="Nakamura H."/>
            <person name="Mori M."/>
            <person name="Yoshida Y."/>
            <person name="Ohtoshi R."/>
            <person name="Malay A.D."/>
            <person name="Moran D.A.P."/>
            <person name="Tomita M."/>
            <person name="Numata K."/>
            <person name="Arakawa K."/>
        </authorList>
    </citation>
    <scope>NUCLEOTIDE SEQUENCE</scope>
</reference>
<keyword evidence="1" id="KW-0812">Transmembrane</keyword>
<gene>
    <name evidence="2" type="primary">AVEN_87889_1</name>
    <name evidence="2" type="ORF">TNCT_256721</name>
</gene>
<keyword evidence="1" id="KW-1133">Transmembrane helix</keyword>
<accession>A0A8X6GTH2</accession>
<name>A0A8X6GTH2_TRICU</name>
<dbReference type="EMBL" id="BMAO01006560">
    <property type="protein sequence ID" value="GFR09539.1"/>
    <property type="molecule type" value="Genomic_DNA"/>
</dbReference>
<dbReference type="Proteomes" id="UP000887116">
    <property type="component" value="Unassembled WGS sequence"/>
</dbReference>
<proteinExistence type="predicted"/>
<organism evidence="2 3">
    <name type="scientific">Trichonephila clavata</name>
    <name type="common">Joro spider</name>
    <name type="synonym">Nephila clavata</name>
    <dbReference type="NCBI Taxonomy" id="2740835"/>
    <lineage>
        <taxon>Eukaryota</taxon>
        <taxon>Metazoa</taxon>
        <taxon>Ecdysozoa</taxon>
        <taxon>Arthropoda</taxon>
        <taxon>Chelicerata</taxon>
        <taxon>Arachnida</taxon>
        <taxon>Araneae</taxon>
        <taxon>Araneomorphae</taxon>
        <taxon>Entelegynae</taxon>
        <taxon>Araneoidea</taxon>
        <taxon>Nephilidae</taxon>
        <taxon>Trichonephila</taxon>
    </lineage>
</organism>
<sequence>MGGTVFGCACVLSGFEKHSCSSESKMEKAYFTDFVHPFLRFYDMSPLNSYLPIYHLAPKALISLYLLPDVAPQNAYYTTTVVTCLFYFYCTSKIIATLQTLILFSLCIFFIFKEPRSTRKYINATTWYFLMICTGGEPGCEFAMDVLLVVCLSMWSMKKFGVDKAKRSIILFISCFAFLYPTLLAIHKTVHFENYPNTTLQTTSFKEFAGN</sequence>
<keyword evidence="1" id="KW-0472">Membrane</keyword>
<feature type="transmembrane region" description="Helical" evidence="1">
    <location>
        <begin position="168"/>
        <end position="186"/>
    </location>
</feature>
<evidence type="ECO:0000313" key="2">
    <source>
        <dbReference type="EMBL" id="GFR09539.1"/>
    </source>
</evidence>
<evidence type="ECO:0000313" key="3">
    <source>
        <dbReference type="Proteomes" id="UP000887116"/>
    </source>
</evidence>
<evidence type="ECO:0000256" key="1">
    <source>
        <dbReference type="SAM" id="Phobius"/>
    </source>
</evidence>
<feature type="transmembrane region" description="Helical" evidence="1">
    <location>
        <begin position="86"/>
        <end position="112"/>
    </location>
</feature>
<protein>
    <submittedName>
        <fullName evidence="2">Uncharacterized protein</fullName>
    </submittedName>
</protein>
<keyword evidence="3" id="KW-1185">Reference proteome</keyword>
<comment type="caution">
    <text evidence="2">The sequence shown here is derived from an EMBL/GenBank/DDBJ whole genome shotgun (WGS) entry which is preliminary data.</text>
</comment>